<dbReference type="SUPFAM" id="SSF48371">
    <property type="entry name" value="ARM repeat"/>
    <property type="match status" value="1"/>
</dbReference>
<dbReference type="InterPro" id="IPR012977">
    <property type="entry name" value="SDA1_N"/>
</dbReference>
<comment type="caution">
    <text evidence="23">The sequence shown here is derived from an EMBL/GenBank/DDBJ whole genome shotgun (WGS) entry which is preliminary data.</text>
</comment>
<dbReference type="InterPro" id="IPR007949">
    <property type="entry name" value="SDA1_MD"/>
</dbReference>
<evidence type="ECO:0000256" key="1">
    <source>
        <dbReference type="ARBA" id="ARBA00001954"/>
    </source>
</evidence>
<dbReference type="CDD" id="cd02440">
    <property type="entry name" value="AdoMet_MTases"/>
    <property type="match status" value="1"/>
</dbReference>
<keyword evidence="24" id="KW-1185">Reference proteome</keyword>
<dbReference type="Gene3D" id="3.40.50.150">
    <property type="entry name" value="Vaccinia Virus protein VP39"/>
    <property type="match status" value="1"/>
</dbReference>
<evidence type="ECO:0000259" key="22">
    <source>
        <dbReference type="PROSITE" id="PS51471"/>
    </source>
</evidence>
<dbReference type="Pfam" id="PF00076">
    <property type="entry name" value="RRM_1"/>
    <property type="match status" value="1"/>
</dbReference>
<evidence type="ECO:0000256" key="6">
    <source>
        <dbReference type="ARBA" id="ARBA00013636"/>
    </source>
</evidence>
<keyword evidence="14" id="KW-0511">Multifunctional enzyme</keyword>
<keyword evidence="8" id="KW-0690">Ribosome biogenesis</keyword>
<keyword evidence="9" id="KW-0862">Zinc</keyword>
<evidence type="ECO:0000259" key="21">
    <source>
        <dbReference type="PROSITE" id="PS50102"/>
    </source>
</evidence>
<dbReference type="InterPro" id="IPR012677">
    <property type="entry name" value="Nucleotide-bd_a/b_plait_sf"/>
</dbReference>
<feature type="region of interest" description="Disordered" evidence="20">
    <location>
        <begin position="111"/>
        <end position="138"/>
    </location>
</feature>
<evidence type="ECO:0000256" key="19">
    <source>
        <dbReference type="PROSITE-ProRule" id="PRU00176"/>
    </source>
</evidence>
<evidence type="ECO:0000256" key="15">
    <source>
        <dbReference type="ARBA" id="ARBA00034996"/>
    </source>
</evidence>
<dbReference type="SMART" id="SM00360">
    <property type="entry name" value="RRM"/>
    <property type="match status" value="1"/>
</dbReference>
<dbReference type="InterPro" id="IPR027450">
    <property type="entry name" value="AlkB-like"/>
</dbReference>
<comment type="subcellular location">
    <subcellularLocation>
        <location evidence="2">Nucleus</location>
    </subcellularLocation>
</comment>
<comment type="similarity">
    <text evidence="3">Belongs to the SDA1 family.</text>
</comment>
<dbReference type="Proteomes" id="UP000276133">
    <property type="component" value="Unassembled WGS sequence"/>
</dbReference>
<feature type="compositionally biased region" description="Basic and acidic residues" evidence="20">
    <location>
        <begin position="347"/>
        <end position="358"/>
    </location>
</feature>
<comment type="catalytic activity">
    <reaction evidence="15">
        <text>5-(carboxymethyl)uridine(34) in tRNA + S-adenosyl-L-methionine = 5-(2-methoxy-2-oxoethyl)uridine(34) in tRNA + S-adenosyl-L-homocysteine</text>
        <dbReference type="Rhea" id="RHEA:43208"/>
        <dbReference type="Rhea" id="RHEA-COMP:10407"/>
        <dbReference type="Rhea" id="RHEA-COMP:10408"/>
        <dbReference type="ChEBI" id="CHEBI:57856"/>
        <dbReference type="ChEBI" id="CHEBI:59789"/>
        <dbReference type="ChEBI" id="CHEBI:74851"/>
        <dbReference type="ChEBI" id="CHEBI:74882"/>
        <dbReference type="EC" id="2.1.1.229"/>
    </reaction>
</comment>
<dbReference type="EC" id="2.1.1.229" evidence="5"/>
<name>A0A3M7RSN6_BRAPC</name>
<feature type="compositionally biased region" description="Acidic residues" evidence="20">
    <location>
        <begin position="360"/>
        <end position="376"/>
    </location>
</feature>
<dbReference type="PANTHER" id="PTHR12730:SF0">
    <property type="entry name" value="PROTEIN SDA1 HOMOLOG"/>
    <property type="match status" value="1"/>
</dbReference>
<evidence type="ECO:0000256" key="20">
    <source>
        <dbReference type="SAM" id="MobiDB-lite"/>
    </source>
</evidence>
<dbReference type="SUPFAM" id="SSF51197">
    <property type="entry name" value="Clavaminate synthase-like"/>
    <property type="match status" value="1"/>
</dbReference>
<proteinExistence type="inferred from homology"/>
<dbReference type="GO" id="GO:0106335">
    <property type="term" value="F:tRNA (5-carboxymethyluridine(34)-5-O)-methyltransferase activity"/>
    <property type="evidence" value="ECO:0007669"/>
    <property type="project" value="UniProtKB-EC"/>
</dbReference>
<evidence type="ECO:0000256" key="8">
    <source>
        <dbReference type="ARBA" id="ARBA00022517"/>
    </source>
</evidence>
<evidence type="ECO:0000256" key="17">
    <source>
        <dbReference type="ARBA" id="ARBA00049786"/>
    </source>
</evidence>
<dbReference type="PANTHER" id="PTHR12730">
    <property type="entry name" value="HSDA/SDA1-RELATED"/>
    <property type="match status" value="1"/>
</dbReference>
<evidence type="ECO:0000256" key="4">
    <source>
        <dbReference type="ARBA" id="ARBA00007879"/>
    </source>
</evidence>
<evidence type="ECO:0000256" key="5">
    <source>
        <dbReference type="ARBA" id="ARBA00012808"/>
    </source>
</evidence>
<keyword evidence="7" id="KW-0813">Transport</keyword>
<dbReference type="Gene3D" id="3.30.70.330">
    <property type="match status" value="1"/>
</dbReference>
<dbReference type="Pfam" id="PF05285">
    <property type="entry name" value="SDA1_dom"/>
    <property type="match status" value="1"/>
</dbReference>
<sequence>MKCKSSLYSSSKIGKKSQVQQYVFTLTRENHPLVAKYSLNLLIELYKKQIWNEAKTVNVISQCCFTKITKVLALALQFFAGKDVEKESESESESEDEKTTQQVMLSLRVGKKTKSRKKRTDRALKSINKDKKKKKKGNDIPHFSALNLIYDPQDFAEKLFKLVDTTNEGFEIKISILDLISRLIGIHQLFLNNFHHFLIRFLNPHQREVTKILWFSAISSHDLTPPDTVEPVLMAIANNFITERNSTEVIAVGLNAIREICGRCPLAMSEDLLGDLVLYKTYKDKAVSSAAKSLIQLFREKNPQMLHRKMRGKPTEESIAEFAKTRQYGELDAKSYVPGAEIIDLESLKPKEPEKTINIEDSDEEGGEWVESESEDEKPKKRKHSEDEEEENSEGEWVDVSSDGEDEDNSEQDQNKLMSLVEKEEKAQKVSTERILTQEEFKKIRIEQMKKKLTDRNFDKNSKNKKIKIDSDIEEDNERFKNNGLVPLSSITYINKKRAHDKETRMAKVKEGREGRDKFGHRYKDSNLGKTNKEKLKTKSFQMLRPKLNKKHRRSFKEKQMAMQSNEITDNLNQMGINDSIENPVSAKYRNKKLEHKLKKYESIIKKLDNIKRVDDDSQFLFVGNCGLDNNISADFIEEKFRTFGKIIDIIMQKKKPYSFIIFEEPQSTQKAINQLQSQVITTNNQTTLCFYLFPVDKVPQTTVQFTEFEEVECLPKGIDYLEDYIQDSYAKKIVDFFTEQDENQNSVVGLKRRRVKHFGYEFKYGSNNCDDTKPLTDPENKMPQVLDELFEKMLNDKLIHVKPDQLTVNFYEPGQGIGPHIDNTVAFDNFIISLSLMSSTMMEFRQKETKKISKILLKPNSLLVLKGESRFNWSHSIPERKHDLFKDSNSGQYLVLKRNMRISLTFRKVIPLSEQKKKMEKIDEPQMTIPSTDFEAKNFEKSFVQSIYNEIADHFSHTRHSAWPGVNRFITSMEPRSFMIDIGCGNGKYLNLRNDLYSFGCDFSEGLIRICNERNFNCFVSDCLCVPVKTDFFDYSICIAVIHHLSTEERRIKSINEMIRILKPGGRCLITVWAKEQKYKEKESFYISQKKTSDEENQDSNIHTFGKEFQKKDVFVAWHYNEKTLKKSGDMSGESKPSDQKNKESKVFLRYYHVFEKNELEKLFEKIDTAKIIESYYEQGNWCVIFEKNLPI</sequence>
<dbReference type="GO" id="GO:0042273">
    <property type="term" value="P:ribosomal large subunit biogenesis"/>
    <property type="evidence" value="ECO:0007669"/>
    <property type="project" value="InterPro"/>
</dbReference>
<evidence type="ECO:0000313" key="23">
    <source>
        <dbReference type="EMBL" id="RNA26571.1"/>
    </source>
</evidence>
<evidence type="ECO:0000256" key="10">
    <source>
        <dbReference type="ARBA" id="ARBA00022884"/>
    </source>
</evidence>
<keyword evidence="13" id="KW-0539">Nucleus</keyword>
<dbReference type="STRING" id="10195.A0A3M7RSN6"/>
<dbReference type="InterPro" id="IPR035979">
    <property type="entry name" value="RBD_domain_sf"/>
</dbReference>
<dbReference type="AlphaFoldDB" id="A0A3M7RSN6"/>
<evidence type="ECO:0000256" key="13">
    <source>
        <dbReference type="ARBA" id="ARBA00023242"/>
    </source>
</evidence>
<evidence type="ECO:0000256" key="7">
    <source>
        <dbReference type="ARBA" id="ARBA00022448"/>
    </source>
</evidence>
<dbReference type="InterPro" id="IPR013216">
    <property type="entry name" value="Methyltransf_11"/>
</dbReference>
<dbReference type="Pfam" id="PF08158">
    <property type="entry name" value="SDA1_HEAT"/>
    <property type="match status" value="1"/>
</dbReference>
<dbReference type="Pfam" id="PF08241">
    <property type="entry name" value="Methyltransf_11"/>
    <property type="match status" value="1"/>
</dbReference>
<dbReference type="GO" id="GO:0003723">
    <property type="term" value="F:RNA binding"/>
    <property type="evidence" value="ECO:0007669"/>
    <property type="project" value="UniProtKB-UniRule"/>
</dbReference>
<dbReference type="InterPro" id="IPR016024">
    <property type="entry name" value="ARM-type_fold"/>
</dbReference>
<keyword evidence="12" id="KW-0408">Iron</keyword>
<dbReference type="OrthoDB" id="271595at2759"/>
<evidence type="ECO:0000256" key="14">
    <source>
        <dbReference type="ARBA" id="ARBA00023268"/>
    </source>
</evidence>
<evidence type="ECO:0000256" key="12">
    <source>
        <dbReference type="ARBA" id="ARBA00023004"/>
    </source>
</evidence>
<feature type="compositionally biased region" description="Basic residues" evidence="20">
    <location>
        <begin position="111"/>
        <end position="120"/>
    </location>
</feature>
<dbReference type="SMR" id="A0A3M7RSN6"/>
<dbReference type="GO" id="GO:0015031">
    <property type="term" value="P:protein transport"/>
    <property type="evidence" value="ECO:0007669"/>
    <property type="project" value="UniProtKB-KW"/>
</dbReference>
<evidence type="ECO:0000256" key="3">
    <source>
        <dbReference type="ARBA" id="ARBA00005783"/>
    </source>
</evidence>
<feature type="domain" description="Fe2OG dioxygenase" evidence="22">
    <location>
        <begin position="803"/>
        <end position="911"/>
    </location>
</feature>
<evidence type="ECO:0000256" key="16">
    <source>
        <dbReference type="ARBA" id="ARBA00045506"/>
    </source>
</evidence>
<dbReference type="Gene3D" id="2.60.120.590">
    <property type="entry name" value="Alpha-ketoglutarate-dependent dioxygenase AlkB-like"/>
    <property type="match status" value="1"/>
</dbReference>
<evidence type="ECO:0000256" key="9">
    <source>
        <dbReference type="ARBA" id="ARBA00022833"/>
    </source>
</evidence>
<feature type="region of interest" description="Disordered" evidence="20">
    <location>
        <begin position="347"/>
        <end position="414"/>
    </location>
</feature>
<keyword evidence="11" id="KW-0653">Protein transport</keyword>
<comment type="cofactor">
    <cofactor evidence="1">
        <name>Fe(2+)</name>
        <dbReference type="ChEBI" id="CHEBI:29033"/>
    </cofactor>
</comment>
<accession>A0A3M7RSN6</accession>
<comment type="function">
    <text evidence="16">Catalyzes the methylation of 5-carboxymethyl uridine to 5-methylcarboxymethyl uridine at the wobble position of the anticodon loop in tRNA via its methyltransferase domain. Catalyzes the last step in the formation of 5-methylcarboxymethyl uridine at the wobble position of the anticodon loop in target tRNA. Has a preference for tRNA(Arg) and tRNA(Glu), and does not bind tRNA(Lys). Binds tRNA and catalyzes the iron and alpha-ketoglutarate dependent hydroxylation of 5-methylcarboxymethyl uridine at the wobble position of the anticodon loop in tRNA via its dioxygenase domain, giving rise to 5-(S)-methoxycarbonylhydroxymethyluridine; has a preference for tRNA(Gly). Required for normal survival after DNA damage. May inhibit apoptosis and promote cell survival and angiogenesis.</text>
</comment>
<reference evidence="23 24" key="1">
    <citation type="journal article" date="2018" name="Sci. Rep.">
        <title>Genomic signatures of local adaptation to the degree of environmental predictability in rotifers.</title>
        <authorList>
            <person name="Franch-Gras L."/>
            <person name="Hahn C."/>
            <person name="Garcia-Roger E.M."/>
            <person name="Carmona M.J."/>
            <person name="Serra M."/>
            <person name="Gomez A."/>
        </authorList>
    </citation>
    <scope>NUCLEOTIDE SEQUENCE [LARGE SCALE GENOMIC DNA]</scope>
    <source>
        <strain evidence="23">HYR1</strain>
    </source>
</reference>
<keyword evidence="10 19" id="KW-0694">RNA-binding</keyword>
<organism evidence="23 24">
    <name type="scientific">Brachionus plicatilis</name>
    <name type="common">Marine rotifer</name>
    <name type="synonym">Brachionus muelleri</name>
    <dbReference type="NCBI Taxonomy" id="10195"/>
    <lineage>
        <taxon>Eukaryota</taxon>
        <taxon>Metazoa</taxon>
        <taxon>Spiralia</taxon>
        <taxon>Gnathifera</taxon>
        <taxon>Rotifera</taxon>
        <taxon>Eurotatoria</taxon>
        <taxon>Monogononta</taxon>
        <taxon>Pseudotrocha</taxon>
        <taxon>Ploima</taxon>
        <taxon>Brachionidae</taxon>
        <taxon>Brachionus</taxon>
    </lineage>
</organism>
<dbReference type="GO" id="GO:0000055">
    <property type="term" value="P:ribosomal large subunit export from nucleus"/>
    <property type="evidence" value="ECO:0007669"/>
    <property type="project" value="InterPro"/>
</dbReference>
<dbReference type="GO" id="GO:0005730">
    <property type="term" value="C:nucleolus"/>
    <property type="evidence" value="ECO:0007669"/>
    <property type="project" value="TreeGrafter"/>
</dbReference>
<evidence type="ECO:0000256" key="11">
    <source>
        <dbReference type="ARBA" id="ARBA00022927"/>
    </source>
</evidence>
<evidence type="ECO:0000256" key="2">
    <source>
        <dbReference type="ARBA" id="ARBA00004123"/>
    </source>
</evidence>
<dbReference type="InterPro" id="IPR029063">
    <property type="entry name" value="SAM-dependent_MTases_sf"/>
</dbReference>
<comment type="similarity">
    <text evidence="4">Belongs to the alkB family.</text>
</comment>
<gene>
    <name evidence="23" type="ORF">BpHYR1_037325</name>
</gene>
<dbReference type="InterPro" id="IPR000504">
    <property type="entry name" value="RRM_dom"/>
</dbReference>
<dbReference type="Pfam" id="PF13532">
    <property type="entry name" value="2OG-FeII_Oxy_2"/>
    <property type="match status" value="1"/>
</dbReference>
<evidence type="ECO:0000313" key="24">
    <source>
        <dbReference type="Proteomes" id="UP000276133"/>
    </source>
</evidence>
<dbReference type="EMBL" id="REGN01002710">
    <property type="protein sequence ID" value="RNA26571.1"/>
    <property type="molecule type" value="Genomic_DNA"/>
</dbReference>
<feature type="compositionally biased region" description="Acidic residues" evidence="20">
    <location>
        <begin position="387"/>
        <end position="411"/>
    </location>
</feature>
<dbReference type="InterPro" id="IPR005123">
    <property type="entry name" value="Oxoglu/Fe-dep_dioxygenase_dom"/>
</dbReference>
<dbReference type="InterPro" id="IPR027312">
    <property type="entry name" value="Sda1"/>
</dbReference>
<dbReference type="SUPFAM" id="SSF54928">
    <property type="entry name" value="RNA-binding domain, RBD"/>
    <property type="match status" value="1"/>
</dbReference>
<dbReference type="InterPro" id="IPR037151">
    <property type="entry name" value="AlkB-like_sf"/>
</dbReference>
<feature type="domain" description="RRM" evidence="21">
    <location>
        <begin position="619"/>
        <end position="686"/>
    </location>
</feature>
<dbReference type="PROSITE" id="PS50102">
    <property type="entry name" value="RRM"/>
    <property type="match status" value="1"/>
</dbReference>
<dbReference type="SUPFAM" id="SSF53335">
    <property type="entry name" value="S-adenosyl-L-methionine-dependent methyltransferases"/>
    <property type="match status" value="1"/>
</dbReference>
<evidence type="ECO:0000256" key="18">
    <source>
        <dbReference type="ARBA" id="ARBA00049802"/>
    </source>
</evidence>
<protein>
    <recommendedName>
        <fullName evidence="6">Protein SDA1 homolog</fullName>
        <ecNumber evidence="5">2.1.1.229</ecNumber>
    </recommendedName>
    <alternativeName>
        <fullName evidence="17">Alkylated DNA repair protein alkB homolog 8</fullName>
    </alternativeName>
    <alternativeName>
        <fullName evidence="18">S-adenosyl-L-methionine-dependent tRNA methyltransferase ALKBH8</fullName>
    </alternativeName>
</protein>
<dbReference type="GO" id="GO:0008757">
    <property type="term" value="F:S-adenosylmethionine-dependent methyltransferase activity"/>
    <property type="evidence" value="ECO:0007669"/>
    <property type="project" value="InterPro"/>
</dbReference>
<dbReference type="PROSITE" id="PS51471">
    <property type="entry name" value="FE2OG_OXY"/>
    <property type="match status" value="1"/>
</dbReference>